<keyword evidence="4 7" id="KW-1133">Transmembrane helix</keyword>
<dbReference type="CDD" id="cd06581">
    <property type="entry name" value="TM_PBP1_LivM_like"/>
    <property type="match status" value="1"/>
</dbReference>
<dbReference type="InterPro" id="IPR001851">
    <property type="entry name" value="ABC_transp_permease"/>
</dbReference>
<comment type="subcellular location">
    <subcellularLocation>
        <location evidence="1">Cell membrane</location>
        <topology evidence="1">Multi-pass membrane protein</topology>
    </subcellularLocation>
</comment>
<evidence type="ECO:0000256" key="7">
    <source>
        <dbReference type="SAM" id="Phobius"/>
    </source>
</evidence>
<gene>
    <name evidence="8" type="ORF">JL106_00230</name>
</gene>
<feature type="compositionally biased region" description="Basic and acidic residues" evidence="6">
    <location>
        <begin position="1"/>
        <end position="14"/>
    </location>
</feature>
<comment type="caution">
    <text evidence="8">The sequence shown here is derived from an EMBL/GenBank/DDBJ whole genome shotgun (WGS) entry which is preliminary data.</text>
</comment>
<feature type="transmembrane region" description="Helical" evidence="7">
    <location>
        <begin position="313"/>
        <end position="332"/>
    </location>
</feature>
<dbReference type="AlphaFoldDB" id="A0A939C012"/>
<feature type="transmembrane region" description="Helical" evidence="7">
    <location>
        <begin position="137"/>
        <end position="158"/>
    </location>
</feature>
<evidence type="ECO:0000256" key="4">
    <source>
        <dbReference type="ARBA" id="ARBA00022989"/>
    </source>
</evidence>
<evidence type="ECO:0000256" key="3">
    <source>
        <dbReference type="ARBA" id="ARBA00022692"/>
    </source>
</evidence>
<organism evidence="8 9">
    <name type="scientific">Nakamurella leprariae</name>
    <dbReference type="NCBI Taxonomy" id="2803911"/>
    <lineage>
        <taxon>Bacteria</taxon>
        <taxon>Bacillati</taxon>
        <taxon>Actinomycetota</taxon>
        <taxon>Actinomycetes</taxon>
        <taxon>Nakamurellales</taxon>
        <taxon>Nakamurellaceae</taxon>
        <taxon>Nakamurella</taxon>
    </lineage>
</organism>
<dbReference type="Proteomes" id="UP000663792">
    <property type="component" value="Unassembled WGS sequence"/>
</dbReference>
<keyword evidence="5 7" id="KW-0472">Membrane</keyword>
<keyword evidence="3 7" id="KW-0812">Transmembrane</keyword>
<keyword evidence="2" id="KW-1003">Cell membrane</keyword>
<reference evidence="8" key="1">
    <citation type="submission" date="2021-01" db="EMBL/GenBank/DDBJ databases">
        <title>YIM 132084 draft genome.</title>
        <authorList>
            <person name="An D."/>
        </authorList>
    </citation>
    <scope>NUCLEOTIDE SEQUENCE</scope>
    <source>
        <strain evidence="8">YIM 132084</strain>
    </source>
</reference>
<name>A0A939C012_9ACTN</name>
<feature type="transmembrane region" description="Helical" evidence="7">
    <location>
        <begin position="188"/>
        <end position="207"/>
    </location>
</feature>
<feature type="transmembrane region" description="Helical" evidence="7">
    <location>
        <begin position="111"/>
        <end position="130"/>
    </location>
</feature>
<dbReference type="InterPro" id="IPR043428">
    <property type="entry name" value="LivM-like"/>
</dbReference>
<feature type="transmembrane region" description="Helical" evidence="7">
    <location>
        <begin position="263"/>
        <end position="282"/>
    </location>
</feature>
<feature type="transmembrane region" description="Helical" evidence="7">
    <location>
        <begin position="289"/>
        <end position="307"/>
    </location>
</feature>
<proteinExistence type="predicted"/>
<dbReference type="Pfam" id="PF02653">
    <property type="entry name" value="BPD_transp_2"/>
    <property type="match status" value="1"/>
</dbReference>
<dbReference type="RefSeq" id="WP_205258659.1">
    <property type="nucleotide sequence ID" value="NZ_JAERWK010000001.1"/>
</dbReference>
<protein>
    <submittedName>
        <fullName evidence="8">Branched-chain amino acid ABC transporter permease</fullName>
    </submittedName>
</protein>
<feature type="transmembrane region" description="Helical" evidence="7">
    <location>
        <begin position="37"/>
        <end position="55"/>
    </location>
</feature>
<evidence type="ECO:0000313" key="8">
    <source>
        <dbReference type="EMBL" id="MBM9465702.1"/>
    </source>
</evidence>
<feature type="transmembrane region" description="Helical" evidence="7">
    <location>
        <begin position="237"/>
        <end position="257"/>
    </location>
</feature>
<evidence type="ECO:0000256" key="5">
    <source>
        <dbReference type="ARBA" id="ARBA00023136"/>
    </source>
</evidence>
<evidence type="ECO:0000313" key="9">
    <source>
        <dbReference type="Proteomes" id="UP000663792"/>
    </source>
</evidence>
<evidence type="ECO:0000256" key="6">
    <source>
        <dbReference type="SAM" id="MobiDB-lite"/>
    </source>
</evidence>
<dbReference type="GO" id="GO:0005886">
    <property type="term" value="C:plasma membrane"/>
    <property type="evidence" value="ECO:0007669"/>
    <property type="project" value="UniProtKB-SubCell"/>
</dbReference>
<keyword evidence="9" id="KW-1185">Reference proteome</keyword>
<sequence>MTLQKDVETQESARRPRRRLSARAAASTGRGRVPARLLTLAVVAVAVLAFGFASAPSVRYAVILSVIYAIAILGNNAVLGLLGEMNLSGGVTMALGAYGFCWFSAQGMNPALAAVTAVLLTALVSAVIAIPTTRLRGIFTALATFALAYAIPTLAIYLKDITGGDEGTSAPYDFAPFGLELSGSTWDMLTTVVVIFVLLGALSLYLFNARPGTTALVVGEAELAGTTTGISHRTVKVVVWTWAGTLGGIAGVLYALAVGFIGPTGFSFMLGVWILVGGVIAGPRSVWGALLGGLFVGLLPVELQSVVPPAATGIIFGAILLIALLAGGRGLAEWIERAAPKMTELIRRRRAAS</sequence>
<dbReference type="PANTHER" id="PTHR30482">
    <property type="entry name" value="HIGH-AFFINITY BRANCHED-CHAIN AMINO ACID TRANSPORT SYSTEM PERMEASE"/>
    <property type="match status" value="1"/>
</dbReference>
<evidence type="ECO:0000256" key="2">
    <source>
        <dbReference type="ARBA" id="ARBA00022475"/>
    </source>
</evidence>
<feature type="transmembrane region" description="Helical" evidence="7">
    <location>
        <begin position="87"/>
        <end position="105"/>
    </location>
</feature>
<feature type="region of interest" description="Disordered" evidence="6">
    <location>
        <begin position="1"/>
        <end position="26"/>
    </location>
</feature>
<dbReference type="EMBL" id="JAERWK010000001">
    <property type="protein sequence ID" value="MBM9465702.1"/>
    <property type="molecule type" value="Genomic_DNA"/>
</dbReference>
<dbReference type="PANTHER" id="PTHR30482:SF10">
    <property type="entry name" value="HIGH-AFFINITY BRANCHED-CHAIN AMINO ACID TRANSPORT PROTEIN BRAE"/>
    <property type="match status" value="1"/>
</dbReference>
<feature type="transmembrane region" description="Helical" evidence="7">
    <location>
        <begin position="61"/>
        <end position="82"/>
    </location>
</feature>
<evidence type="ECO:0000256" key="1">
    <source>
        <dbReference type="ARBA" id="ARBA00004651"/>
    </source>
</evidence>
<accession>A0A939C012</accession>
<dbReference type="GO" id="GO:0015658">
    <property type="term" value="F:branched-chain amino acid transmembrane transporter activity"/>
    <property type="evidence" value="ECO:0007669"/>
    <property type="project" value="InterPro"/>
</dbReference>